<dbReference type="InterPro" id="IPR014995">
    <property type="entry name" value="DUF1844"/>
</dbReference>
<sequence>MSTTPTADKRFNEFLMLQMQNAGLFLGQIEHPTTGERSINLRAAKSVVDSLEMLKNKTVGNLTDQEATILDKAIVNIGGLYKNIAASQDEDDCDSDKV</sequence>
<gene>
    <name evidence="1" type="ORF">JIN82_14590</name>
</gene>
<dbReference type="AlphaFoldDB" id="A0A8J7SKX1"/>
<organism evidence="1 2">
    <name type="scientific">Persicirhabdus sediminis</name>
    <dbReference type="NCBI Taxonomy" id="454144"/>
    <lineage>
        <taxon>Bacteria</taxon>
        <taxon>Pseudomonadati</taxon>
        <taxon>Verrucomicrobiota</taxon>
        <taxon>Verrucomicrobiia</taxon>
        <taxon>Verrucomicrobiales</taxon>
        <taxon>Verrucomicrobiaceae</taxon>
        <taxon>Persicirhabdus</taxon>
    </lineage>
</organism>
<accession>A0A8J7SKX1</accession>
<name>A0A8J7SKX1_9BACT</name>
<proteinExistence type="predicted"/>
<dbReference type="Pfam" id="PF08899">
    <property type="entry name" value="DUF1844"/>
    <property type="match status" value="1"/>
</dbReference>
<dbReference type="Proteomes" id="UP000624703">
    <property type="component" value="Unassembled WGS sequence"/>
</dbReference>
<evidence type="ECO:0000313" key="2">
    <source>
        <dbReference type="Proteomes" id="UP000624703"/>
    </source>
</evidence>
<evidence type="ECO:0000313" key="1">
    <source>
        <dbReference type="EMBL" id="MBK1792389.1"/>
    </source>
</evidence>
<protein>
    <submittedName>
        <fullName evidence="1">DUF1844 domain-containing protein</fullName>
    </submittedName>
</protein>
<keyword evidence="2" id="KW-1185">Reference proteome</keyword>
<comment type="caution">
    <text evidence="1">The sequence shown here is derived from an EMBL/GenBank/DDBJ whole genome shotgun (WGS) entry which is preliminary data.</text>
</comment>
<reference evidence="1" key="1">
    <citation type="submission" date="2021-01" db="EMBL/GenBank/DDBJ databases">
        <title>Modified the classification status of verrucomicrobia.</title>
        <authorList>
            <person name="Feng X."/>
        </authorList>
    </citation>
    <scope>NUCLEOTIDE SEQUENCE</scope>
    <source>
        <strain evidence="1">_KCTC 22039</strain>
    </source>
</reference>
<dbReference type="RefSeq" id="WP_200312403.1">
    <property type="nucleotide sequence ID" value="NZ_JAENIM010000045.1"/>
</dbReference>
<dbReference type="EMBL" id="JAENIM010000045">
    <property type="protein sequence ID" value="MBK1792389.1"/>
    <property type="molecule type" value="Genomic_DNA"/>
</dbReference>